<proteinExistence type="predicted"/>
<dbReference type="Proteomes" id="UP000253551">
    <property type="component" value="Unassembled WGS sequence"/>
</dbReference>
<accession>A0A367JFU2</accession>
<dbReference type="EMBL" id="PJQM01003467">
    <property type="protein sequence ID" value="RCH88739.1"/>
    <property type="molecule type" value="Genomic_DNA"/>
</dbReference>
<dbReference type="AlphaFoldDB" id="A0A367JFU2"/>
<keyword evidence="2" id="KW-1185">Reference proteome</keyword>
<feature type="non-terminal residue" evidence="1">
    <location>
        <position position="101"/>
    </location>
</feature>
<sequence length="101" mass="11461">MTDIQSSRAKRTIAISKTDRDKTNESNLLASIILIASLNNEAQFLNSLRSISCHLHIIDLTYMKQKGYINALTEEQRSTLTAQLSKSYHYIQPKTDFINDG</sequence>
<comment type="caution">
    <text evidence="1">The sequence shown here is derived from an EMBL/GenBank/DDBJ whole genome shotgun (WGS) entry which is preliminary data.</text>
</comment>
<organism evidence="1 2">
    <name type="scientific">Rhizopus stolonifer</name>
    <name type="common">Rhizopus nigricans</name>
    <dbReference type="NCBI Taxonomy" id="4846"/>
    <lineage>
        <taxon>Eukaryota</taxon>
        <taxon>Fungi</taxon>
        <taxon>Fungi incertae sedis</taxon>
        <taxon>Mucoromycota</taxon>
        <taxon>Mucoromycotina</taxon>
        <taxon>Mucoromycetes</taxon>
        <taxon>Mucorales</taxon>
        <taxon>Mucorineae</taxon>
        <taxon>Rhizopodaceae</taxon>
        <taxon>Rhizopus</taxon>
    </lineage>
</organism>
<name>A0A367JFU2_RHIST</name>
<evidence type="ECO:0000313" key="1">
    <source>
        <dbReference type="EMBL" id="RCH88739.1"/>
    </source>
</evidence>
<protein>
    <submittedName>
        <fullName evidence="1">Uncharacterized protein</fullName>
    </submittedName>
</protein>
<reference evidence="1 2" key="1">
    <citation type="journal article" date="2018" name="G3 (Bethesda)">
        <title>Phylogenetic and Phylogenomic Definition of Rhizopus Species.</title>
        <authorList>
            <person name="Gryganskyi A.P."/>
            <person name="Golan J."/>
            <person name="Dolatabadi S."/>
            <person name="Mondo S."/>
            <person name="Robb S."/>
            <person name="Idnurm A."/>
            <person name="Muszewska A."/>
            <person name="Steczkiewicz K."/>
            <person name="Masonjones S."/>
            <person name="Liao H.L."/>
            <person name="Gajdeczka M.T."/>
            <person name="Anike F."/>
            <person name="Vuek A."/>
            <person name="Anishchenko I.M."/>
            <person name="Voigt K."/>
            <person name="de Hoog G.S."/>
            <person name="Smith M.E."/>
            <person name="Heitman J."/>
            <person name="Vilgalys R."/>
            <person name="Stajich J.E."/>
        </authorList>
    </citation>
    <scope>NUCLEOTIDE SEQUENCE [LARGE SCALE GENOMIC DNA]</scope>
    <source>
        <strain evidence="1 2">LSU 92-RS-03</strain>
    </source>
</reference>
<gene>
    <name evidence="1" type="ORF">CU098_010381</name>
</gene>
<evidence type="ECO:0000313" key="2">
    <source>
        <dbReference type="Proteomes" id="UP000253551"/>
    </source>
</evidence>